<dbReference type="Proteomes" id="UP000092743">
    <property type="component" value="Plasmid p150790"/>
</dbReference>
<reference evidence="1 2" key="1">
    <citation type="submission" date="2016-04" db="EMBL/GenBank/DDBJ databases">
        <title>High quality genome of the nematocidal Bacillus thuringiensis MYBT18246.</title>
        <authorList>
            <person name="Hollensteiner J."/>
            <person name="Poehlein A."/>
            <person name="Sproeer C."/>
            <person name="Bunk B."/>
            <person name="Rosenstiel P."/>
            <person name="Schulenburg H."/>
            <person name="Liesegang H."/>
        </authorList>
    </citation>
    <scope>NUCLEOTIDE SEQUENCE [LARGE SCALE GENOMIC DNA]</scope>
    <source>
        <strain evidence="1 2">MYBT18246</strain>
        <plasmid evidence="1 2">p150790</plasmid>
    </source>
</reference>
<name>A0A9W3X3H3_BACTU</name>
<dbReference type="AlphaFoldDB" id="A0A9W3X3H3"/>
<accession>A0A9W3X3H3</accession>
<dbReference type="EMBL" id="CP015351">
    <property type="protein sequence ID" value="ANS51601.1"/>
    <property type="molecule type" value="Genomic_DNA"/>
</dbReference>
<geneLocation type="plasmid" evidence="1 2">
    <name>p150790</name>
</geneLocation>
<protein>
    <submittedName>
        <fullName evidence="1">Uncharacterized protein</fullName>
    </submittedName>
</protein>
<gene>
    <name evidence="1" type="ORF">BT246_63100</name>
</gene>
<proteinExistence type="predicted"/>
<sequence length="45" mass="5243">MNPLNAKVLFVQSGIPFYYPSLEMSIYNALQKVVQPSQWFPVKRL</sequence>
<evidence type="ECO:0000313" key="1">
    <source>
        <dbReference type="EMBL" id="ANS51601.1"/>
    </source>
</evidence>
<keyword evidence="1" id="KW-0614">Plasmid</keyword>
<evidence type="ECO:0000313" key="2">
    <source>
        <dbReference type="Proteomes" id="UP000092743"/>
    </source>
</evidence>
<organism evidence="1 2">
    <name type="scientific">Bacillus thuringiensis</name>
    <dbReference type="NCBI Taxonomy" id="1428"/>
    <lineage>
        <taxon>Bacteria</taxon>
        <taxon>Bacillati</taxon>
        <taxon>Bacillota</taxon>
        <taxon>Bacilli</taxon>
        <taxon>Bacillales</taxon>
        <taxon>Bacillaceae</taxon>
        <taxon>Bacillus</taxon>
        <taxon>Bacillus cereus group</taxon>
    </lineage>
</organism>